<comment type="cofactor">
    <cofactor evidence="2">
        <name>Mn(2+)</name>
        <dbReference type="ChEBI" id="CHEBI:29035"/>
    </cofactor>
</comment>
<evidence type="ECO:0000256" key="5">
    <source>
        <dbReference type="ARBA" id="ARBA00004308"/>
    </source>
</evidence>
<evidence type="ECO:0000313" key="25">
    <source>
        <dbReference type="EMBL" id="EAZ87952.1"/>
    </source>
</evidence>
<evidence type="ECO:0000259" key="23">
    <source>
        <dbReference type="Pfam" id="PF00535"/>
    </source>
</evidence>
<evidence type="ECO:0000256" key="13">
    <source>
        <dbReference type="ARBA" id="ARBA00022842"/>
    </source>
</evidence>
<evidence type="ECO:0000256" key="7">
    <source>
        <dbReference type="ARBA" id="ARBA00006739"/>
    </source>
</evidence>
<evidence type="ECO:0000256" key="2">
    <source>
        <dbReference type="ARBA" id="ARBA00001936"/>
    </source>
</evidence>
<protein>
    <recommendedName>
        <fullName evidence="18">Dolichol-phosphate mannosyltransferase</fullName>
        <ecNumber evidence="8">2.4.1.83</ecNumber>
    </recommendedName>
    <alternativeName>
        <fullName evidence="20">Dolichol-phosphate mannose synthase</fullName>
    </alternativeName>
    <alternativeName>
        <fullName evidence="19">Dolichyl-phosphate beta-D-mannosyltransferase</fullName>
    </alternativeName>
    <alternativeName>
        <fullName evidence="21">Mannose-P-dolichol synthase</fullName>
    </alternativeName>
</protein>
<evidence type="ECO:0000256" key="14">
    <source>
        <dbReference type="ARBA" id="ARBA00022989"/>
    </source>
</evidence>
<evidence type="ECO:0000256" key="12">
    <source>
        <dbReference type="ARBA" id="ARBA00022723"/>
    </source>
</evidence>
<accession>A3IZZ5</accession>
<evidence type="ECO:0000256" key="10">
    <source>
        <dbReference type="ARBA" id="ARBA00022679"/>
    </source>
</evidence>
<keyword evidence="10" id="KW-0808">Transferase</keyword>
<evidence type="ECO:0000256" key="11">
    <source>
        <dbReference type="ARBA" id="ARBA00022692"/>
    </source>
</evidence>
<dbReference type="GO" id="GO:0012505">
    <property type="term" value="C:endomembrane system"/>
    <property type="evidence" value="ECO:0007669"/>
    <property type="project" value="UniProtKB-SubCell"/>
</dbReference>
<dbReference type="PANTHER" id="PTHR43398">
    <property type="entry name" value="DOLICHOL-PHOSPHATE MANNOSYLTRANSFERASE SUBUNIT 1"/>
    <property type="match status" value="1"/>
</dbReference>
<keyword evidence="12" id="KW-0479">Metal-binding</keyword>
<dbReference type="eggNOG" id="COG0463">
    <property type="taxonomic scope" value="Bacteria"/>
</dbReference>
<feature type="transmembrane region" description="Helical" evidence="22">
    <location>
        <begin position="365"/>
        <end position="386"/>
    </location>
</feature>
<reference evidence="25 26" key="1">
    <citation type="submission" date="2007-03" db="EMBL/GenBank/DDBJ databases">
        <authorList>
            <person name="Stal L."/>
            <person name="Ferriera S."/>
            <person name="Johnson J."/>
            <person name="Kravitz S."/>
            <person name="Beeson K."/>
            <person name="Sutton G."/>
            <person name="Rogers Y.-H."/>
            <person name="Friedman R."/>
            <person name="Frazier M."/>
            <person name="Venter J.C."/>
        </authorList>
    </citation>
    <scope>NUCLEOTIDE SEQUENCE [LARGE SCALE GENOMIC DNA]</scope>
    <source>
        <strain evidence="25 26">CCY0110</strain>
    </source>
</reference>
<dbReference type="InterPro" id="IPR039528">
    <property type="entry name" value="DPM1-like"/>
</dbReference>
<keyword evidence="13" id="KW-0460">Magnesium</keyword>
<feature type="domain" description="Glycosyltransferase 2-like" evidence="23">
    <location>
        <begin position="57"/>
        <end position="218"/>
    </location>
</feature>
<evidence type="ECO:0000313" key="26">
    <source>
        <dbReference type="Proteomes" id="UP000003781"/>
    </source>
</evidence>
<comment type="cofactor">
    <cofactor evidence="1">
        <name>Ca(2+)</name>
        <dbReference type="ChEBI" id="CHEBI:29108"/>
    </cofactor>
</comment>
<name>A3IZZ5_9CHRO</name>
<evidence type="ECO:0000256" key="20">
    <source>
        <dbReference type="ARBA" id="ARBA00082614"/>
    </source>
</evidence>
<dbReference type="InterPro" id="IPR001173">
    <property type="entry name" value="Glyco_trans_2-like"/>
</dbReference>
<comment type="cofactor">
    <cofactor evidence="3">
        <name>Mg(2+)</name>
        <dbReference type="ChEBI" id="CHEBI:18420"/>
    </cofactor>
</comment>
<feature type="transmembrane region" description="Helical" evidence="22">
    <location>
        <begin position="290"/>
        <end position="311"/>
    </location>
</feature>
<proteinExistence type="inferred from homology"/>
<dbReference type="GO" id="GO:0000271">
    <property type="term" value="P:polysaccharide biosynthetic process"/>
    <property type="evidence" value="ECO:0007669"/>
    <property type="project" value="InterPro"/>
</dbReference>
<evidence type="ECO:0000256" key="17">
    <source>
        <dbReference type="ARBA" id="ARBA00053724"/>
    </source>
</evidence>
<sequence length="422" mass="48044">MVFSGSVEILFNIQYLTNPFYKFTMTQSLIPVPSGVFQVLETPITSDESFNSPLKLSLVLPTYKEADNIQSIVEILSNLLDQTIPGEYELIVVDDNSPDHTWKLALELTSDYPQLRVMRRIEEKGLSTAVIRGWQVARGEILGVIDADLQHPPEVLTQLLQEMEKGADLALASRHVEGGGVSEWSIIRRFLSRGAQMLGLLILPEVISRLSDPMSGYFMVRRSAIIGRSLSPVGYKILIEVAARGRIRWIAEAGYVFRERQAGESKVTWKQYIEYIQHLLRLRLSISARFIQFCLVGLSGVVVDMGFLYLLSDPNTLGLPLTRSKIIAAELAIINNFLWNDLWTFGDISRRQPGKRQRLKRLIKFNIICLAGLILNVLFLNIFYNLFNINQYIANFLAIGLVTLWNFWFNSKLSWRVTEVDK</sequence>
<evidence type="ECO:0000256" key="6">
    <source>
        <dbReference type="ARBA" id="ARBA00004922"/>
    </source>
</evidence>
<dbReference type="PANTHER" id="PTHR43398:SF1">
    <property type="entry name" value="DOLICHOL-PHOSPHATE MANNOSYLTRANSFERASE SUBUNIT 1"/>
    <property type="match status" value="1"/>
</dbReference>
<dbReference type="AlphaFoldDB" id="A3IZZ5"/>
<evidence type="ECO:0000256" key="8">
    <source>
        <dbReference type="ARBA" id="ARBA00012704"/>
    </source>
</evidence>
<dbReference type="eggNOG" id="COG2246">
    <property type="taxonomic scope" value="Bacteria"/>
</dbReference>
<dbReference type="GO" id="GO:0006506">
    <property type="term" value="P:GPI anchor biosynthetic process"/>
    <property type="evidence" value="ECO:0007669"/>
    <property type="project" value="TreeGrafter"/>
</dbReference>
<comment type="subcellular location">
    <subcellularLocation>
        <location evidence="5">Endomembrane system</location>
    </subcellularLocation>
    <subcellularLocation>
        <location evidence="4">Membrane</location>
        <topology evidence="4">Multi-pass membrane protein</topology>
    </subcellularLocation>
</comment>
<keyword evidence="15 22" id="KW-0472">Membrane</keyword>
<dbReference type="Gene3D" id="3.90.550.10">
    <property type="entry name" value="Spore Coat Polysaccharide Biosynthesis Protein SpsA, Chain A"/>
    <property type="match status" value="1"/>
</dbReference>
<comment type="caution">
    <text evidence="25">The sequence shown here is derived from an EMBL/GenBank/DDBJ whole genome shotgun (WGS) entry which is preliminary data.</text>
</comment>
<dbReference type="Pfam" id="PF04138">
    <property type="entry name" value="GtrA_DPMS_TM"/>
    <property type="match status" value="1"/>
</dbReference>
<keyword evidence="14 22" id="KW-1133">Transmembrane helix</keyword>
<keyword evidence="9" id="KW-0328">Glycosyltransferase</keyword>
<evidence type="ECO:0000256" key="1">
    <source>
        <dbReference type="ARBA" id="ARBA00001913"/>
    </source>
</evidence>
<dbReference type="GO" id="GO:0004582">
    <property type="term" value="F:dolichyl-phosphate beta-D-mannosyltransferase activity"/>
    <property type="evidence" value="ECO:0007669"/>
    <property type="project" value="UniProtKB-EC"/>
</dbReference>
<organism evidence="25 26">
    <name type="scientific">Crocosphaera chwakensis CCY0110</name>
    <dbReference type="NCBI Taxonomy" id="391612"/>
    <lineage>
        <taxon>Bacteria</taxon>
        <taxon>Bacillati</taxon>
        <taxon>Cyanobacteriota</taxon>
        <taxon>Cyanophyceae</taxon>
        <taxon>Oscillatoriophycideae</taxon>
        <taxon>Chroococcales</taxon>
        <taxon>Aphanothecaceae</taxon>
        <taxon>Crocosphaera</taxon>
        <taxon>Crocosphaera chwakensis</taxon>
    </lineage>
</organism>
<evidence type="ECO:0000256" key="22">
    <source>
        <dbReference type="SAM" id="Phobius"/>
    </source>
</evidence>
<dbReference type="Pfam" id="PF00535">
    <property type="entry name" value="Glycos_transf_2"/>
    <property type="match status" value="1"/>
</dbReference>
<dbReference type="InterPro" id="IPR007267">
    <property type="entry name" value="GtrA_DPMS_TM"/>
</dbReference>
<comment type="similarity">
    <text evidence="7">Belongs to the glycosyltransferase 2 family.</text>
</comment>
<dbReference type="FunFam" id="3.90.550.10:FF:000119">
    <property type="entry name" value="Dolichol-phosphate mannosyltransferase subunit 1"/>
    <property type="match status" value="1"/>
</dbReference>
<feature type="domain" description="GtrA/DPMS transmembrane" evidence="24">
    <location>
        <begin position="292"/>
        <end position="415"/>
    </location>
</feature>
<evidence type="ECO:0000256" key="21">
    <source>
        <dbReference type="ARBA" id="ARBA00083744"/>
    </source>
</evidence>
<gene>
    <name evidence="25" type="ORF">CY0110_07064</name>
</gene>
<dbReference type="EMBL" id="AAXW01000135">
    <property type="protein sequence ID" value="EAZ87952.1"/>
    <property type="molecule type" value="Genomic_DNA"/>
</dbReference>
<evidence type="ECO:0000256" key="16">
    <source>
        <dbReference type="ARBA" id="ARBA00023211"/>
    </source>
</evidence>
<evidence type="ECO:0000256" key="4">
    <source>
        <dbReference type="ARBA" id="ARBA00004141"/>
    </source>
</evidence>
<evidence type="ECO:0000256" key="19">
    <source>
        <dbReference type="ARBA" id="ARBA00082336"/>
    </source>
</evidence>
<comment type="function">
    <text evidence="17">Transfers mannose from GDP-mannose to dolichol monophosphate to form dolichol phosphate mannose (Dol-P-Man) which is the mannosyl donor in pathways leading to N-glycosylation, glycosyl phosphatidylinositol membrane anchoring, and O-mannosylation of proteins.</text>
</comment>
<evidence type="ECO:0000256" key="18">
    <source>
        <dbReference type="ARBA" id="ARBA00074878"/>
    </source>
</evidence>
<evidence type="ECO:0000259" key="24">
    <source>
        <dbReference type="Pfam" id="PF04138"/>
    </source>
</evidence>
<evidence type="ECO:0000256" key="15">
    <source>
        <dbReference type="ARBA" id="ARBA00023136"/>
    </source>
</evidence>
<evidence type="ECO:0000256" key="3">
    <source>
        <dbReference type="ARBA" id="ARBA00001946"/>
    </source>
</evidence>
<dbReference type="EC" id="2.4.1.83" evidence="8"/>
<comment type="pathway">
    <text evidence="6">Protein modification; protein glycosylation.</text>
</comment>
<dbReference type="CDD" id="cd06442">
    <property type="entry name" value="DPM1_like"/>
    <property type="match status" value="1"/>
</dbReference>
<dbReference type="InterPro" id="IPR029044">
    <property type="entry name" value="Nucleotide-diphossugar_trans"/>
</dbReference>
<dbReference type="GO" id="GO:0046872">
    <property type="term" value="F:metal ion binding"/>
    <property type="evidence" value="ECO:0007669"/>
    <property type="project" value="UniProtKB-KW"/>
</dbReference>
<dbReference type="GO" id="GO:0016020">
    <property type="term" value="C:membrane"/>
    <property type="evidence" value="ECO:0007669"/>
    <property type="project" value="UniProtKB-SubCell"/>
</dbReference>
<evidence type="ECO:0000256" key="9">
    <source>
        <dbReference type="ARBA" id="ARBA00022676"/>
    </source>
</evidence>
<feature type="transmembrane region" description="Helical" evidence="22">
    <location>
        <begin position="392"/>
        <end position="409"/>
    </location>
</feature>
<keyword evidence="26" id="KW-1185">Reference proteome</keyword>
<dbReference type="SUPFAM" id="SSF53448">
    <property type="entry name" value="Nucleotide-diphospho-sugar transferases"/>
    <property type="match status" value="1"/>
</dbReference>
<keyword evidence="11 22" id="KW-0812">Transmembrane</keyword>
<dbReference type="GO" id="GO:0035269">
    <property type="term" value="P:protein O-linked glycosylation via mannose"/>
    <property type="evidence" value="ECO:0007669"/>
    <property type="project" value="TreeGrafter"/>
</dbReference>
<keyword evidence="16" id="KW-0464">Manganese</keyword>
<dbReference type="GO" id="GO:0006488">
    <property type="term" value="P:dolichol-linked oligosaccharide biosynthetic process"/>
    <property type="evidence" value="ECO:0007669"/>
    <property type="project" value="TreeGrafter"/>
</dbReference>
<dbReference type="Proteomes" id="UP000003781">
    <property type="component" value="Unassembled WGS sequence"/>
</dbReference>